<dbReference type="RefSeq" id="WP_103202273.1">
    <property type="nucleotide sequence ID" value="NZ_CVTD020000011.1"/>
</dbReference>
<keyword evidence="1" id="KW-1133">Transmembrane helix</keyword>
<organism evidence="2 3">
    <name type="scientific">Herbinix hemicellulosilytica</name>
    <dbReference type="NCBI Taxonomy" id="1564487"/>
    <lineage>
        <taxon>Bacteria</taxon>
        <taxon>Bacillati</taxon>
        <taxon>Bacillota</taxon>
        <taxon>Clostridia</taxon>
        <taxon>Lachnospirales</taxon>
        <taxon>Lachnospiraceae</taxon>
        <taxon>Herbinix</taxon>
    </lineage>
</organism>
<dbReference type="EMBL" id="CVTD020000011">
    <property type="protein sequence ID" value="CRZ34149.1"/>
    <property type="molecule type" value="Genomic_DNA"/>
</dbReference>
<proteinExistence type="predicted"/>
<feature type="transmembrane region" description="Helical" evidence="1">
    <location>
        <begin position="601"/>
        <end position="620"/>
    </location>
</feature>
<feature type="transmembrane region" description="Helical" evidence="1">
    <location>
        <begin position="448"/>
        <end position="475"/>
    </location>
</feature>
<keyword evidence="1" id="KW-0472">Membrane</keyword>
<accession>A0A0H5SFD4</accession>
<dbReference type="PANTHER" id="PTHR30572:SF4">
    <property type="entry name" value="ABC TRANSPORTER PERMEASE YTRF"/>
    <property type="match status" value="1"/>
</dbReference>
<feature type="transmembrane region" description="Helical" evidence="1">
    <location>
        <begin position="403"/>
        <end position="427"/>
    </location>
</feature>
<evidence type="ECO:0000313" key="2">
    <source>
        <dbReference type="EMBL" id="CRZ34149.1"/>
    </source>
</evidence>
<feature type="transmembrane region" description="Helical" evidence="1">
    <location>
        <begin position="17"/>
        <end position="40"/>
    </location>
</feature>
<reference evidence="2 3" key="1">
    <citation type="submission" date="2015-06" db="EMBL/GenBank/DDBJ databases">
        <authorList>
            <person name="Wibberg Daniel"/>
        </authorList>
    </citation>
    <scope>NUCLEOTIDE SEQUENCE [LARGE SCALE GENOMIC DNA]</scope>
    <source>
        <strain evidence="2 3">T3/55T</strain>
    </source>
</reference>
<dbReference type="Proteomes" id="UP000236497">
    <property type="component" value="Unassembled WGS sequence"/>
</dbReference>
<feature type="transmembrane region" description="Helical" evidence="1">
    <location>
        <begin position="515"/>
        <end position="540"/>
    </location>
</feature>
<name>A0A0H5SFD4_HERHM</name>
<keyword evidence="1" id="KW-0812">Transmembrane</keyword>
<dbReference type="GO" id="GO:0022857">
    <property type="term" value="F:transmembrane transporter activity"/>
    <property type="evidence" value="ECO:0007669"/>
    <property type="project" value="TreeGrafter"/>
</dbReference>
<dbReference type="PANTHER" id="PTHR30572">
    <property type="entry name" value="MEMBRANE COMPONENT OF TRANSPORTER-RELATED"/>
    <property type="match status" value="1"/>
</dbReference>
<dbReference type="InterPro" id="IPR050250">
    <property type="entry name" value="Macrolide_Exporter_MacB"/>
</dbReference>
<dbReference type="GO" id="GO:0005886">
    <property type="term" value="C:plasma membrane"/>
    <property type="evidence" value="ECO:0007669"/>
    <property type="project" value="TreeGrafter"/>
</dbReference>
<protein>
    <recommendedName>
        <fullName evidence="4">FtsX-like permease family protein</fullName>
    </recommendedName>
</protein>
<evidence type="ECO:0000313" key="3">
    <source>
        <dbReference type="Proteomes" id="UP000236497"/>
    </source>
</evidence>
<evidence type="ECO:0008006" key="4">
    <source>
        <dbReference type="Google" id="ProtNLM"/>
    </source>
</evidence>
<evidence type="ECO:0000256" key="1">
    <source>
        <dbReference type="SAM" id="Phobius"/>
    </source>
</evidence>
<dbReference type="OrthoDB" id="1866909at2"/>
<keyword evidence="3" id="KW-1185">Reference proteome</keyword>
<sequence length="763" mass="87379">MVKHSLKSIIRTPKKSILFFILIGLLAMFLSIGAGMYYAAYNMLRDADETFTTVVEINFLGENNSEAFYEQMNEKLADFDFQRLSTHPDILSINVQNTAYAYIEDKQINQNVTPLDNYVIIEVSSIRRFDEKFYQGVISKAHFGRTMRENTYVYLNDIDLFGNNIGYDFLGGHTYLIIGSLSNGKNPTPIVSPGLPSGLEGFRYVVDLTTEPEFFTNEEGIKMLKLIEAFNVVDRSLPVTMVSSLKASETYFNRQMIIREGREFLPEEYEEGNNNVIIVSKTIADFYELGIGDNINLKLHYAKKGTGLSDFIREYTFANEAEYKIVGIFENNEAERYKIYMPKASWIEQDFSSPVLARYHIKNGKSDKYMEAVRKYLLPEMEFIVYDQGYQAATKPIVELKNISVLILVLSGLSGIAIILLFSYLYVIKQKDTIINMLSLGAGKKRTIAYILWGSITLVLLASAIGAMVTSGFLYDLTQKIYSRMSSLYSTDMRYSERAIGLRLEFDATVRTNSWLPLIIILAVILISLTVLLSFTFSIINQDLYKARGVTKKVRKKKVKTVQTATVFKVKKEQNVLLGFIRPVPLKFALVSLIRNSGRSFIVPVISLVLSVFLVLLGFISNMQKVKRANVYDTIPVNAYMTTYKNETRDIGGLDLQYDIYRLIDPEYSYRMSWDKIYEELINEGEYTSLKATQERKKLLDESEFFKEMYLYTAAHYEYMGITRTNNGVENKEIPSIPNIRMHKDAFGFDWFLNAISRMCLSA</sequence>
<gene>
    <name evidence="2" type="ORF">HHT355_0946</name>
</gene>
<dbReference type="AlphaFoldDB" id="A0A0H5SFD4"/>